<evidence type="ECO:0000256" key="3">
    <source>
        <dbReference type="PROSITE-ProRule" id="PRU00339"/>
    </source>
</evidence>
<dbReference type="Proteomes" id="UP000677228">
    <property type="component" value="Unassembled WGS sequence"/>
</dbReference>
<evidence type="ECO:0000313" key="4">
    <source>
        <dbReference type="EMBL" id="CAF0757332.1"/>
    </source>
</evidence>
<dbReference type="Pfam" id="PF13432">
    <property type="entry name" value="TPR_16"/>
    <property type="match status" value="1"/>
</dbReference>
<dbReference type="Pfam" id="PF13424">
    <property type="entry name" value="TPR_12"/>
    <property type="match status" value="2"/>
</dbReference>
<dbReference type="AlphaFoldDB" id="A0A8S2GMW8"/>
<dbReference type="Proteomes" id="UP000682733">
    <property type="component" value="Unassembled WGS sequence"/>
</dbReference>
<dbReference type="PROSITE" id="PS51996">
    <property type="entry name" value="TR_MART"/>
    <property type="match status" value="1"/>
</dbReference>
<dbReference type="PANTHER" id="PTHR45641:SF1">
    <property type="entry name" value="AAA+ ATPASE DOMAIN-CONTAINING PROTEIN"/>
    <property type="match status" value="1"/>
</dbReference>
<keyword evidence="1" id="KW-0677">Repeat</keyword>
<feature type="repeat" description="TPR" evidence="3">
    <location>
        <begin position="536"/>
        <end position="569"/>
    </location>
</feature>
<dbReference type="InterPro" id="IPR011990">
    <property type="entry name" value="TPR-like_helical_dom_sf"/>
</dbReference>
<dbReference type="Gene3D" id="1.25.40.10">
    <property type="entry name" value="Tetratricopeptide repeat domain"/>
    <property type="match status" value="3"/>
</dbReference>
<dbReference type="EMBL" id="CAJNOK010000493">
    <property type="protein sequence ID" value="CAF0757332.1"/>
    <property type="molecule type" value="Genomic_DNA"/>
</dbReference>
<reference evidence="5" key="1">
    <citation type="submission" date="2021-02" db="EMBL/GenBank/DDBJ databases">
        <authorList>
            <person name="Nowell W R."/>
        </authorList>
    </citation>
    <scope>NUCLEOTIDE SEQUENCE</scope>
</reference>
<protein>
    <submittedName>
        <fullName evidence="5">Uncharacterized protein</fullName>
    </submittedName>
</protein>
<evidence type="ECO:0000313" key="6">
    <source>
        <dbReference type="Proteomes" id="UP000682733"/>
    </source>
</evidence>
<evidence type="ECO:0000256" key="1">
    <source>
        <dbReference type="ARBA" id="ARBA00022737"/>
    </source>
</evidence>
<sequence>MAAIAKRVIERVAIDENETQDFTGVWLDCTSEENKDFYISLKSIFKNLKSFNNSSKCITYISESEETQIFFIVSSTEGEHVIPLVHDELSQIVWIYVSCQNQMEYNHWLKEDYSKTRNRIFIDKNLLFEQLEKDILDQKRDDATPTTYKEALPSLSLFKKDEKNSTIRNLSKESVRFIHFQLLIDILLDMEESDTTKEIMLKECRRCYQNNNIELEKISKFDQEYKSDKAIWWYTCSSFLHRLLNKALGLQDPDYLFIFRYIISHLHNQLLKLHSSRTELIPSTVYRGKVLPSNIVQNLNDNVNGLVSINGFLSATTDKNVSHIFCAKGDTIPEGHERVCFKLKIGNNIANKPYAAIKELSAIRDEREILFSIGTVWRIISVNEDKDNQILIIELELSDEQNQNRLELTNSLRKQIGETSTLLTLGNFLSEIGDYERASGYYQMLLKQLPKYHEDRGKIYNNLGCIRYEQGDYHAAEIYFEKAIAITNINNNNNLSLVVAEYNKEMVHFDNIVSTTTLQSIELLTEALSIRGSSTSEIFNNQGLVYYKKREYALAINAYHQALENLLKFDPYPPHISAVYNNIGVVHFQTENYDCALINFQLAIESGLKFWRPEHDCIRRYLNNKAVVLRHKKTHNTTMSEKPKVEDLNVKIFDLDRRLSPCSIGNDLDSLLKLADKYCHNNMISDLAAIYNKIGSIYHKKQDYSLALSYYQKAIDIAVLEPEQHGIADYYANIGLVYAIHKKFESALENFNKALDIKRLNLIRYKDDIVRLLRYIHSIKLEYKGSSDILDD</sequence>
<dbReference type="PROSITE" id="PS50005">
    <property type="entry name" value="TPR"/>
    <property type="match status" value="5"/>
</dbReference>
<dbReference type="SUPFAM" id="SSF56399">
    <property type="entry name" value="ADP-ribosylation"/>
    <property type="match status" value="1"/>
</dbReference>
<dbReference type="PROSITE" id="PS50293">
    <property type="entry name" value="TPR_REGION"/>
    <property type="match status" value="1"/>
</dbReference>
<feature type="repeat" description="TPR" evidence="3">
    <location>
        <begin position="728"/>
        <end position="761"/>
    </location>
</feature>
<dbReference type="SUPFAM" id="SSF48452">
    <property type="entry name" value="TPR-like"/>
    <property type="match status" value="2"/>
</dbReference>
<feature type="repeat" description="TPR" evidence="3">
    <location>
        <begin position="457"/>
        <end position="490"/>
    </location>
</feature>
<comment type="caution">
    <text evidence="5">The sequence shown here is derived from an EMBL/GenBank/DDBJ whole genome shotgun (WGS) entry which is preliminary data.</text>
</comment>
<name>A0A8S2GMW8_9BILA</name>
<evidence type="ECO:0000313" key="5">
    <source>
        <dbReference type="EMBL" id="CAF3536734.1"/>
    </source>
</evidence>
<accession>A0A8S2GMW8</accession>
<proteinExistence type="predicted"/>
<gene>
    <name evidence="4" type="ORF">OVA965_LOCUS2357</name>
    <name evidence="5" type="ORF">TMI583_LOCUS2357</name>
</gene>
<evidence type="ECO:0000256" key="2">
    <source>
        <dbReference type="ARBA" id="ARBA00022803"/>
    </source>
</evidence>
<dbReference type="InterPro" id="IPR019734">
    <property type="entry name" value="TPR_rpt"/>
</dbReference>
<dbReference type="PANTHER" id="PTHR45641">
    <property type="entry name" value="TETRATRICOPEPTIDE REPEAT PROTEIN (AFU_ORTHOLOGUE AFUA_6G03870)"/>
    <property type="match status" value="1"/>
</dbReference>
<feature type="repeat" description="TPR" evidence="3">
    <location>
        <begin position="688"/>
        <end position="721"/>
    </location>
</feature>
<dbReference type="EMBL" id="CAJOBA010000493">
    <property type="protein sequence ID" value="CAF3536734.1"/>
    <property type="molecule type" value="Genomic_DNA"/>
</dbReference>
<dbReference type="SMART" id="SM00028">
    <property type="entry name" value="TPR"/>
    <property type="match status" value="6"/>
</dbReference>
<keyword evidence="2 3" id="KW-0802">TPR repeat</keyword>
<feature type="repeat" description="TPR" evidence="3">
    <location>
        <begin position="419"/>
        <end position="452"/>
    </location>
</feature>
<dbReference type="Gene3D" id="3.90.176.10">
    <property type="entry name" value="Toxin ADP-ribosyltransferase, Chain A, domain 1"/>
    <property type="match status" value="1"/>
</dbReference>
<organism evidence="5 6">
    <name type="scientific">Didymodactylos carnosus</name>
    <dbReference type="NCBI Taxonomy" id="1234261"/>
    <lineage>
        <taxon>Eukaryota</taxon>
        <taxon>Metazoa</taxon>
        <taxon>Spiralia</taxon>
        <taxon>Gnathifera</taxon>
        <taxon>Rotifera</taxon>
        <taxon>Eurotatoria</taxon>
        <taxon>Bdelloidea</taxon>
        <taxon>Philodinida</taxon>
        <taxon>Philodinidae</taxon>
        <taxon>Didymodactylos</taxon>
    </lineage>
</organism>